<keyword evidence="2" id="KW-0489">Methyltransferase</keyword>
<keyword evidence="2" id="KW-0808">Transferase</keyword>
<name>A0A846XH08_9NOCA</name>
<reference evidence="2 3" key="1">
    <citation type="submission" date="2020-04" db="EMBL/GenBank/DDBJ databases">
        <title>MicrobeNet Type strains.</title>
        <authorList>
            <person name="Nicholson A.C."/>
        </authorList>
    </citation>
    <scope>NUCLEOTIDE SEQUENCE [LARGE SCALE GENOMIC DNA]</scope>
    <source>
        <strain evidence="2 3">DSM 45078</strain>
    </source>
</reference>
<dbReference type="Gene3D" id="3.40.50.150">
    <property type="entry name" value="Vaccinia Virus protein VP39"/>
    <property type="match status" value="1"/>
</dbReference>
<protein>
    <submittedName>
        <fullName evidence="2">Methyltransferase domain-containing protein</fullName>
    </submittedName>
</protein>
<keyword evidence="3" id="KW-1185">Reference proteome</keyword>
<dbReference type="RefSeq" id="WP_068040346.1">
    <property type="nucleotide sequence ID" value="NZ_JAAXOO010000002.1"/>
</dbReference>
<dbReference type="PANTHER" id="PTHR43591">
    <property type="entry name" value="METHYLTRANSFERASE"/>
    <property type="match status" value="1"/>
</dbReference>
<proteinExistence type="predicted"/>
<gene>
    <name evidence="2" type="ORF">HGA13_08795</name>
</gene>
<dbReference type="SUPFAM" id="SSF53335">
    <property type="entry name" value="S-adenosyl-L-methionine-dependent methyltransferases"/>
    <property type="match status" value="1"/>
</dbReference>
<organism evidence="2 3">
    <name type="scientific">Nocardia speluncae</name>
    <dbReference type="NCBI Taxonomy" id="419477"/>
    <lineage>
        <taxon>Bacteria</taxon>
        <taxon>Bacillati</taxon>
        <taxon>Actinomycetota</taxon>
        <taxon>Actinomycetes</taxon>
        <taxon>Mycobacteriales</taxon>
        <taxon>Nocardiaceae</taxon>
        <taxon>Nocardia</taxon>
    </lineage>
</organism>
<dbReference type="GO" id="GO:0032259">
    <property type="term" value="P:methylation"/>
    <property type="evidence" value="ECO:0007669"/>
    <property type="project" value="UniProtKB-KW"/>
</dbReference>
<comment type="caution">
    <text evidence="2">The sequence shown here is derived from an EMBL/GenBank/DDBJ whole genome shotgun (WGS) entry which is preliminary data.</text>
</comment>
<dbReference type="CDD" id="cd02440">
    <property type="entry name" value="AdoMet_MTases"/>
    <property type="match status" value="1"/>
</dbReference>
<dbReference type="AlphaFoldDB" id="A0A846XH08"/>
<dbReference type="Pfam" id="PF08241">
    <property type="entry name" value="Methyltransf_11"/>
    <property type="match status" value="1"/>
</dbReference>
<evidence type="ECO:0000313" key="2">
    <source>
        <dbReference type="EMBL" id="NKY33164.1"/>
    </source>
</evidence>
<evidence type="ECO:0000313" key="3">
    <source>
        <dbReference type="Proteomes" id="UP000565715"/>
    </source>
</evidence>
<dbReference type="InterPro" id="IPR029063">
    <property type="entry name" value="SAM-dependent_MTases_sf"/>
</dbReference>
<dbReference type="Proteomes" id="UP000565715">
    <property type="component" value="Unassembled WGS sequence"/>
</dbReference>
<evidence type="ECO:0000259" key="1">
    <source>
        <dbReference type="Pfam" id="PF08241"/>
    </source>
</evidence>
<dbReference type="InterPro" id="IPR013216">
    <property type="entry name" value="Methyltransf_11"/>
</dbReference>
<sequence length="208" mass="22265">MAAMDVLVDRMLRRPSGVLARRWWRDMKSHHDIFRDALAALRPVSDDHVIEIGCGGGTFASWMLRSGCRVTAVDHSADMVALTRRNNAEAVAAGRLAVATASAGELPFPAGKFSAAVMTNVFFFLDAAPVVAELVRVLAPGGRVVVHTLAADRPAAVVPRPVVRRMRLYSDDELAGLFETAGFTSVSVGRVGGGSFQLVTAIRGDIEH</sequence>
<dbReference type="GO" id="GO:0008757">
    <property type="term" value="F:S-adenosylmethionine-dependent methyltransferase activity"/>
    <property type="evidence" value="ECO:0007669"/>
    <property type="project" value="InterPro"/>
</dbReference>
<feature type="domain" description="Methyltransferase type 11" evidence="1">
    <location>
        <begin position="51"/>
        <end position="146"/>
    </location>
</feature>
<dbReference type="EMBL" id="JAAXOO010000002">
    <property type="protein sequence ID" value="NKY33164.1"/>
    <property type="molecule type" value="Genomic_DNA"/>
</dbReference>
<accession>A0A846XH08</accession>